<organism evidence="2 3">
    <name type="scientific">Methylobacterium dankookense</name>
    <dbReference type="NCBI Taxonomy" id="560405"/>
    <lineage>
        <taxon>Bacteria</taxon>
        <taxon>Pseudomonadati</taxon>
        <taxon>Pseudomonadota</taxon>
        <taxon>Alphaproteobacteria</taxon>
        <taxon>Hyphomicrobiales</taxon>
        <taxon>Methylobacteriaceae</taxon>
        <taxon>Methylobacterium</taxon>
    </lineage>
</organism>
<dbReference type="EMBL" id="BPQI01000195">
    <property type="protein sequence ID" value="GJD59248.1"/>
    <property type="molecule type" value="Genomic_DNA"/>
</dbReference>
<dbReference type="Proteomes" id="UP001055303">
    <property type="component" value="Unassembled WGS sequence"/>
</dbReference>
<sequence>MITLSLQHFCNHTQSAGAITESDVRRLVRHVLPDGITSRDEADMLIALERAVPQVDRSFGDFLIQAVVDFAVWGERPTGRIERETAAWLAGSLAGRTGPTPVGARIAVEIVREAHASAENLTVFALEANRWTRQPTEIRRPVFALAA</sequence>
<protein>
    <submittedName>
        <fullName evidence="2">Uncharacterized protein</fullName>
    </submittedName>
</protein>
<reference evidence="2 3" key="1">
    <citation type="submission" date="2019-06" db="EMBL/GenBank/DDBJ databases">
        <authorList>
            <person name="Rodrigo-Torres L."/>
            <person name="Arahal R. D."/>
            <person name="Lucena T."/>
        </authorList>
    </citation>
    <scope>NUCLEOTIDE SEQUENCE [LARGE SCALE GENOMIC DNA]</scope>
    <source>
        <strain evidence="2 3">SW08-7</strain>
    </source>
</reference>
<gene>
    <name evidence="1" type="ORF">IFDJLNFL_5175</name>
    <name evidence="2" type="ORF">MTDSW087_05082</name>
</gene>
<reference evidence="1" key="2">
    <citation type="journal article" date="2021" name="Front. Microbiol.">
        <title>Comprehensive Comparative Genomics and Phenotyping of Methylobacterium Species.</title>
        <authorList>
            <person name="Alessa O."/>
            <person name="Ogura Y."/>
            <person name="Fujitani Y."/>
            <person name="Takami H."/>
            <person name="Hayashi T."/>
            <person name="Sahin N."/>
            <person name="Tani A."/>
        </authorList>
    </citation>
    <scope>NUCLEOTIDE SEQUENCE</scope>
    <source>
        <strain evidence="1">DSM 22415</strain>
    </source>
</reference>
<dbReference type="AlphaFoldDB" id="A0A564G5N8"/>
<keyword evidence="4" id="KW-1185">Reference proteome</keyword>
<dbReference type="RefSeq" id="WP_144767847.1">
    <property type="nucleotide sequence ID" value="NZ_BPQI01000195.1"/>
</dbReference>
<proteinExistence type="predicted"/>
<name>A0A564G5N8_9HYPH</name>
<evidence type="ECO:0000313" key="4">
    <source>
        <dbReference type="Proteomes" id="UP001055303"/>
    </source>
</evidence>
<dbReference type="Proteomes" id="UP000401717">
    <property type="component" value="Unassembled WGS sequence"/>
</dbReference>
<dbReference type="EMBL" id="CABFVH010000052">
    <property type="protein sequence ID" value="VUF15344.1"/>
    <property type="molecule type" value="Genomic_DNA"/>
</dbReference>
<evidence type="ECO:0000313" key="1">
    <source>
        <dbReference type="EMBL" id="GJD59248.1"/>
    </source>
</evidence>
<reference evidence="1" key="3">
    <citation type="submission" date="2021-08" db="EMBL/GenBank/DDBJ databases">
        <authorList>
            <person name="Tani A."/>
            <person name="Ola A."/>
            <person name="Ogura Y."/>
            <person name="Katsura K."/>
            <person name="Hayashi T."/>
        </authorList>
    </citation>
    <scope>NUCLEOTIDE SEQUENCE</scope>
    <source>
        <strain evidence="1">DSM 22415</strain>
    </source>
</reference>
<dbReference type="OrthoDB" id="7996442at2"/>
<accession>A0A564G5N8</accession>
<evidence type="ECO:0000313" key="3">
    <source>
        <dbReference type="Proteomes" id="UP000401717"/>
    </source>
</evidence>
<evidence type="ECO:0000313" key="2">
    <source>
        <dbReference type="EMBL" id="VUF15344.1"/>
    </source>
</evidence>